<sequence length="413" mass="46682">KKKKKNARLPSFRLITPHPCLARLSWRKTFRGRPFPAPPHPSPSKESASPAHHELLRSLPASPAHHELPRSLPSCWCCTKSLFLGQATSGDDGKPLRLCPRALSVAQGGAHDDHKQLTFNKSQRPARKVKALTSEVALQKLEVVEADIQKLKGLLDKDEKELTRREKAELADYDQQLAELRRREHHWQAEMSKASGPNLKAFRQKRYKRMSVEASSQVPGRHRPKTCQQRVDRRSPEPTGPAPRQRRRAGELSARGPKKVTSSDIVAEFLLVPLDLPPPYYRQCAKDGVRGPDWDFIKAGRTHTVLEPPDGFQRLIEKGAPLIDTPLPQFYTPDEWTKISKFNYKTTQHIHDAALSRDSSGKAYVVLRHEDFTEEMRTFLQNISVRATLLVSPSDLQVKDETEVSEGESIVDG</sequence>
<reference evidence="3 4" key="1">
    <citation type="journal article" name="Sci. Rep.">
        <title>Genome-scale phylogenetic analyses confirm Olpidium as the closest living zoosporic fungus to the non-flagellated, terrestrial fungi.</title>
        <authorList>
            <person name="Chang Y."/>
            <person name="Rochon D."/>
            <person name="Sekimoto S."/>
            <person name="Wang Y."/>
            <person name="Chovatia M."/>
            <person name="Sandor L."/>
            <person name="Salamov A."/>
            <person name="Grigoriev I.V."/>
            <person name="Stajich J.E."/>
            <person name="Spatafora J.W."/>
        </authorList>
    </citation>
    <scope>NUCLEOTIDE SEQUENCE [LARGE SCALE GENOMIC DNA]</scope>
    <source>
        <strain evidence="3">S191</strain>
    </source>
</reference>
<feature type="region of interest" description="Disordered" evidence="2">
    <location>
        <begin position="206"/>
        <end position="258"/>
    </location>
</feature>
<dbReference type="EMBL" id="JAEFCI010010858">
    <property type="protein sequence ID" value="KAG5456970.1"/>
    <property type="molecule type" value="Genomic_DNA"/>
</dbReference>
<feature type="region of interest" description="Disordered" evidence="2">
    <location>
        <begin position="32"/>
        <end position="52"/>
    </location>
</feature>
<name>A0A8H7ZPP9_9FUNG</name>
<evidence type="ECO:0000313" key="4">
    <source>
        <dbReference type="Proteomes" id="UP000673691"/>
    </source>
</evidence>
<organism evidence="3 4">
    <name type="scientific">Olpidium bornovanus</name>
    <dbReference type="NCBI Taxonomy" id="278681"/>
    <lineage>
        <taxon>Eukaryota</taxon>
        <taxon>Fungi</taxon>
        <taxon>Fungi incertae sedis</taxon>
        <taxon>Olpidiomycota</taxon>
        <taxon>Olpidiomycotina</taxon>
        <taxon>Olpidiomycetes</taxon>
        <taxon>Olpidiales</taxon>
        <taxon>Olpidiaceae</taxon>
        <taxon>Olpidium</taxon>
    </lineage>
</organism>
<gene>
    <name evidence="3" type="ORF">BJ554DRAFT_3140</name>
</gene>
<dbReference type="OrthoDB" id="2123637at2759"/>
<proteinExistence type="predicted"/>
<comment type="caution">
    <text evidence="3">The sequence shown here is derived from an EMBL/GenBank/DDBJ whole genome shotgun (WGS) entry which is preliminary data.</text>
</comment>
<protein>
    <submittedName>
        <fullName evidence="3">Uncharacterized protein</fullName>
    </submittedName>
</protein>
<feature type="non-terminal residue" evidence="3">
    <location>
        <position position="1"/>
    </location>
</feature>
<keyword evidence="4" id="KW-1185">Reference proteome</keyword>
<evidence type="ECO:0000256" key="1">
    <source>
        <dbReference type="SAM" id="Coils"/>
    </source>
</evidence>
<feature type="coiled-coil region" evidence="1">
    <location>
        <begin position="141"/>
        <end position="190"/>
    </location>
</feature>
<keyword evidence="1" id="KW-0175">Coiled coil</keyword>
<accession>A0A8H7ZPP9</accession>
<dbReference type="AlphaFoldDB" id="A0A8H7ZPP9"/>
<dbReference type="Proteomes" id="UP000673691">
    <property type="component" value="Unassembled WGS sequence"/>
</dbReference>
<evidence type="ECO:0000256" key="2">
    <source>
        <dbReference type="SAM" id="MobiDB-lite"/>
    </source>
</evidence>
<evidence type="ECO:0000313" key="3">
    <source>
        <dbReference type="EMBL" id="KAG5456970.1"/>
    </source>
</evidence>